<name>A0A1Q9F775_SYMMI</name>
<gene>
    <name evidence="1" type="ORF">AK812_SmicGene165</name>
</gene>
<sequence length="312" mass="33983">MVSESPGAYVPWIGLEVYRPDVLQGLFRTLSGLTYQERLHELIGQHLREIQYTCRTLYSVDWLCEGSILPPGIAIMDNNGEMSPAALLAQMVGVIISVLSSLLAYTSDAQLEQLMYAFQSELSHRRVGHVGAASSPGATTVSPVIGHYPPCSNPSPGYSGATSSESAGPGHESDVHVVGPLFRSICAIRQAYAAAQYGNHLRISGVGSESRVYDRASAQLANWSGPFRSEEATQQSTWVSPVEEWEYELSVRQTVLQRCLLSPTVSKDRMSSDVLEDGFVPLLQLPDPGDEPDSPRFPTPWLPVIGVHDESP</sequence>
<evidence type="ECO:0000313" key="1">
    <source>
        <dbReference type="EMBL" id="OLQ15533.1"/>
    </source>
</evidence>
<dbReference type="Proteomes" id="UP000186817">
    <property type="component" value="Unassembled WGS sequence"/>
</dbReference>
<keyword evidence="2" id="KW-1185">Reference proteome</keyword>
<dbReference type="EMBL" id="LSRX01000002">
    <property type="protein sequence ID" value="OLQ15533.1"/>
    <property type="molecule type" value="Genomic_DNA"/>
</dbReference>
<proteinExistence type="predicted"/>
<accession>A0A1Q9F775</accession>
<comment type="caution">
    <text evidence="1">The sequence shown here is derived from an EMBL/GenBank/DDBJ whole genome shotgun (WGS) entry which is preliminary data.</text>
</comment>
<protein>
    <submittedName>
        <fullName evidence="1">Uncharacterized protein</fullName>
    </submittedName>
</protein>
<reference evidence="1 2" key="1">
    <citation type="submission" date="2016-02" db="EMBL/GenBank/DDBJ databases">
        <title>Genome analysis of coral dinoflagellate symbionts highlights evolutionary adaptations to a symbiotic lifestyle.</title>
        <authorList>
            <person name="Aranda M."/>
            <person name="Li Y."/>
            <person name="Liew Y.J."/>
            <person name="Baumgarten S."/>
            <person name="Simakov O."/>
            <person name="Wilson M."/>
            <person name="Piel J."/>
            <person name="Ashoor H."/>
            <person name="Bougouffa S."/>
            <person name="Bajic V.B."/>
            <person name="Ryu T."/>
            <person name="Ravasi T."/>
            <person name="Bayer T."/>
            <person name="Micklem G."/>
            <person name="Kim H."/>
            <person name="Bhak J."/>
            <person name="Lajeunesse T.C."/>
            <person name="Voolstra C.R."/>
        </authorList>
    </citation>
    <scope>NUCLEOTIDE SEQUENCE [LARGE SCALE GENOMIC DNA]</scope>
    <source>
        <strain evidence="1 2">CCMP2467</strain>
    </source>
</reference>
<dbReference type="AlphaFoldDB" id="A0A1Q9F775"/>
<evidence type="ECO:0000313" key="2">
    <source>
        <dbReference type="Proteomes" id="UP000186817"/>
    </source>
</evidence>
<organism evidence="1 2">
    <name type="scientific">Symbiodinium microadriaticum</name>
    <name type="common">Dinoflagellate</name>
    <name type="synonym">Zooxanthella microadriatica</name>
    <dbReference type="NCBI Taxonomy" id="2951"/>
    <lineage>
        <taxon>Eukaryota</taxon>
        <taxon>Sar</taxon>
        <taxon>Alveolata</taxon>
        <taxon>Dinophyceae</taxon>
        <taxon>Suessiales</taxon>
        <taxon>Symbiodiniaceae</taxon>
        <taxon>Symbiodinium</taxon>
    </lineage>
</organism>